<evidence type="ECO:0000313" key="3">
    <source>
        <dbReference type="Proteomes" id="UP001454036"/>
    </source>
</evidence>
<evidence type="ECO:0000256" key="1">
    <source>
        <dbReference type="SAM" id="MobiDB-lite"/>
    </source>
</evidence>
<keyword evidence="3" id="KW-1185">Reference proteome</keyword>
<organism evidence="2 3">
    <name type="scientific">Lithospermum erythrorhizon</name>
    <name type="common">Purple gromwell</name>
    <name type="synonym">Lithospermum officinale var. erythrorhizon</name>
    <dbReference type="NCBI Taxonomy" id="34254"/>
    <lineage>
        <taxon>Eukaryota</taxon>
        <taxon>Viridiplantae</taxon>
        <taxon>Streptophyta</taxon>
        <taxon>Embryophyta</taxon>
        <taxon>Tracheophyta</taxon>
        <taxon>Spermatophyta</taxon>
        <taxon>Magnoliopsida</taxon>
        <taxon>eudicotyledons</taxon>
        <taxon>Gunneridae</taxon>
        <taxon>Pentapetalae</taxon>
        <taxon>asterids</taxon>
        <taxon>lamiids</taxon>
        <taxon>Boraginales</taxon>
        <taxon>Boraginaceae</taxon>
        <taxon>Boraginoideae</taxon>
        <taxon>Lithospermeae</taxon>
        <taxon>Lithospermum</taxon>
    </lineage>
</organism>
<dbReference type="Proteomes" id="UP001454036">
    <property type="component" value="Unassembled WGS sequence"/>
</dbReference>
<proteinExistence type="predicted"/>
<gene>
    <name evidence="2" type="ORF">LIER_35463</name>
</gene>
<name>A0AAV3NS66_LITER</name>
<sequence length="121" mass="13789">MLSTKVAHVLAYERRFNNKSPKNHCFYHQRHPFSDPTTTTNHLPTPSVPDPSLLKNGTDFEPTQSTNYNSVETPPHHHLPSFFIDHYGGATSRSRRNDDIQKIVDMGLDQSYGMIIKAIVQ</sequence>
<accession>A0AAV3NS66</accession>
<feature type="compositionally biased region" description="Polar residues" evidence="1">
    <location>
        <begin position="61"/>
        <end position="72"/>
    </location>
</feature>
<feature type="region of interest" description="Disordered" evidence="1">
    <location>
        <begin position="35"/>
        <end position="75"/>
    </location>
</feature>
<protein>
    <submittedName>
        <fullName evidence="2">Uncharacterized protein</fullName>
    </submittedName>
</protein>
<dbReference type="AlphaFoldDB" id="A0AAV3NS66"/>
<dbReference type="EMBL" id="BAABME010015555">
    <property type="protein sequence ID" value="GAA0141793.1"/>
    <property type="molecule type" value="Genomic_DNA"/>
</dbReference>
<reference evidence="2 3" key="1">
    <citation type="submission" date="2024-01" db="EMBL/GenBank/DDBJ databases">
        <title>The complete chloroplast genome sequence of Lithospermum erythrorhizon: insights into the phylogenetic relationship among Boraginaceae species and the maternal lineages of purple gromwells.</title>
        <authorList>
            <person name="Okada T."/>
            <person name="Watanabe K."/>
        </authorList>
    </citation>
    <scope>NUCLEOTIDE SEQUENCE [LARGE SCALE GENOMIC DNA]</scope>
</reference>
<feature type="compositionally biased region" description="Polar residues" evidence="1">
    <location>
        <begin position="35"/>
        <end position="44"/>
    </location>
</feature>
<evidence type="ECO:0000313" key="2">
    <source>
        <dbReference type="EMBL" id="GAA0141793.1"/>
    </source>
</evidence>
<comment type="caution">
    <text evidence="2">The sequence shown here is derived from an EMBL/GenBank/DDBJ whole genome shotgun (WGS) entry which is preliminary data.</text>
</comment>